<comment type="subcellular location">
    <subcellularLocation>
        <location evidence="1">Cytoplasm</location>
    </subcellularLocation>
</comment>
<dbReference type="SUPFAM" id="SSF48452">
    <property type="entry name" value="TPR-like"/>
    <property type="match status" value="2"/>
</dbReference>
<comment type="caution">
    <text evidence="7">The sequence shown here is derived from an EMBL/GenBank/DDBJ whole genome shotgun (WGS) entry which is preliminary data.</text>
</comment>
<dbReference type="PANTHER" id="PTHR45984:SF2">
    <property type="entry name" value="MITOCHONDRIAL IMPORT RECEPTOR SUBUNIT TOM34"/>
    <property type="match status" value="1"/>
</dbReference>
<organism evidence="7 8">
    <name type="scientific">Coilia grayii</name>
    <name type="common">Gray's grenadier anchovy</name>
    <dbReference type="NCBI Taxonomy" id="363190"/>
    <lineage>
        <taxon>Eukaryota</taxon>
        <taxon>Metazoa</taxon>
        <taxon>Chordata</taxon>
        <taxon>Craniata</taxon>
        <taxon>Vertebrata</taxon>
        <taxon>Euteleostomi</taxon>
        <taxon>Actinopterygii</taxon>
        <taxon>Neopterygii</taxon>
        <taxon>Teleostei</taxon>
        <taxon>Clupei</taxon>
        <taxon>Clupeiformes</taxon>
        <taxon>Clupeoidei</taxon>
        <taxon>Engraulidae</taxon>
        <taxon>Coilinae</taxon>
        <taxon>Coilia</taxon>
    </lineage>
</organism>
<dbReference type="PANTHER" id="PTHR45984">
    <property type="entry name" value="RNA (RNA) POLYMERASE II ASSOCIATED PROTEIN HOMOLOG"/>
    <property type="match status" value="1"/>
</dbReference>
<dbReference type="InterPro" id="IPR019734">
    <property type="entry name" value="TPR_rpt"/>
</dbReference>
<evidence type="ECO:0000256" key="2">
    <source>
        <dbReference type="ARBA" id="ARBA00022490"/>
    </source>
</evidence>
<dbReference type="InterPro" id="IPR051982">
    <property type="entry name" value="CiliaryAsmbly_MitoImport"/>
</dbReference>
<dbReference type="Proteomes" id="UP001591681">
    <property type="component" value="Unassembled WGS sequence"/>
</dbReference>
<feature type="region of interest" description="Disordered" evidence="6">
    <location>
        <begin position="164"/>
        <end position="206"/>
    </location>
</feature>
<feature type="repeat" description="TPR" evidence="5">
    <location>
        <begin position="240"/>
        <end position="273"/>
    </location>
</feature>
<evidence type="ECO:0008006" key="9">
    <source>
        <dbReference type="Google" id="ProtNLM"/>
    </source>
</evidence>
<keyword evidence="4 5" id="KW-0802">TPR repeat</keyword>
<dbReference type="SMART" id="SM00028">
    <property type="entry name" value="TPR"/>
    <property type="match status" value="6"/>
</dbReference>
<sequence length="321" mass="35507">MPHKRRSHSWSELKQTGNEFFKNGQYGDAVSFYSQAIQLLEKAGRANQQDLGILYSNRAASYLKDGNCGECVKDCSVSLDLVPFGIKSLLRRAAAYEALERYRLAYVDYKTVLQIDCNVPSAHDGTNRMTKVLTEMDGTSWREKLPPIPTVPLSVKEKLLQPNAAAPAPAPAPAPTPAPTPASNTQQNGVKEKVKPVVSDAAKKKGKTLKEEGNALVKKGEHKKAVEKYTQSLKQDPTEVTTYTNRALCYLSLKRYKDAVKDCSDALALDAANIKALYRRAQANKELKESKACIEDLNRLLKVEPNNTAAEKLLLEVQKTK</sequence>
<feature type="repeat" description="TPR" evidence="5">
    <location>
        <begin position="206"/>
        <end position="239"/>
    </location>
</feature>
<dbReference type="EMBL" id="JBHFQA010000011">
    <property type="protein sequence ID" value="KAL2090650.1"/>
    <property type="molecule type" value="Genomic_DNA"/>
</dbReference>
<name>A0ABD1JUZ1_9TELE</name>
<evidence type="ECO:0000256" key="4">
    <source>
        <dbReference type="ARBA" id="ARBA00022803"/>
    </source>
</evidence>
<dbReference type="Pfam" id="PF00515">
    <property type="entry name" value="TPR_1"/>
    <property type="match status" value="1"/>
</dbReference>
<dbReference type="FunFam" id="1.25.40.10:FF:000221">
    <property type="entry name" value="Mitochondrial import receptor subunit TOM34"/>
    <property type="match status" value="1"/>
</dbReference>
<keyword evidence="3" id="KW-0677">Repeat</keyword>
<evidence type="ECO:0000256" key="1">
    <source>
        <dbReference type="ARBA" id="ARBA00004496"/>
    </source>
</evidence>
<feature type="compositionally biased region" description="Pro residues" evidence="6">
    <location>
        <begin position="168"/>
        <end position="180"/>
    </location>
</feature>
<evidence type="ECO:0000256" key="5">
    <source>
        <dbReference type="PROSITE-ProRule" id="PRU00339"/>
    </source>
</evidence>
<gene>
    <name evidence="7" type="ORF">ACEWY4_012913</name>
</gene>
<keyword evidence="8" id="KW-1185">Reference proteome</keyword>
<evidence type="ECO:0000313" key="7">
    <source>
        <dbReference type="EMBL" id="KAL2090650.1"/>
    </source>
</evidence>
<keyword evidence="2" id="KW-0963">Cytoplasm</keyword>
<evidence type="ECO:0000313" key="8">
    <source>
        <dbReference type="Proteomes" id="UP001591681"/>
    </source>
</evidence>
<protein>
    <recommendedName>
        <fullName evidence="9">Mitochondrial import receptor subunit TOM34</fullName>
    </recommendedName>
</protein>
<dbReference type="GO" id="GO:0005737">
    <property type="term" value="C:cytoplasm"/>
    <property type="evidence" value="ECO:0007669"/>
    <property type="project" value="UniProtKB-SubCell"/>
</dbReference>
<reference evidence="7 8" key="1">
    <citation type="submission" date="2024-09" db="EMBL/GenBank/DDBJ databases">
        <title>A chromosome-level genome assembly of Gray's grenadier anchovy, Coilia grayii.</title>
        <authorList>
            <person name="Fu Z."/>
        </authorList>
    </citation>
    <scope>NUCLEOTIDE SEQUENCE [LARGE SCALE GENOMIC DNA]</scope>
    <source>
        <strain evidence="7">G4</strain>
        <tissue evidence="7">Muscle</tissue>
    </source>
</reference>
<evidence type="ECO:0000256" key="6">
    <source>
        <dbReference type="SAM" id="MobiDB-lite"/>
    </source>
</evidence>
<dbReference type="Pfam" id="PF13181">
    <property type="entry name" value="TPR_8"/>
    <property type="match status" value="1"/>
</dbReference>
<proteinExistence type="predicted"/>
<dbReference type="Gene3D" id="1.25.40.10">
    <property type="entry name" value="Tetratricopeptide repeat domain"/>
    <property type="match status" value="2"/>
</dbReference>
<dbReference type="AlphaFoldDB" id="A0ABD1JUZ1"/>
<evidence type="ECO:0000256" key="3">
    <source>
        <dbReference type="ARBA" id="ARBA00022737"/>
    </source>
</evidence>
<dbReference type="InterPro" id="IPR011990">
    <property type="entry name" value="TPR-like_helical_dom_sf"/>
</dbReference>
<dbReference type="PROSITE" id="PS50005">
    <property type="entry name" value="TPR"/>
    <property type="match status" value="2"/>
</dbReference>
<accession>A0ABD1JUZ1</accession>